<feature type="domain" description="Peptidase C58 YopT-type" evidence="5">
    <location>
        <begin position="2"/>
        <end position="141"/>
    </location>
</feature>
<keyword evidence="2" id="KW-0378">Hydrolase</keyword>
<keyword evidence="7" id="KW-1185">Reference proteome</keyword>
<organism evidence="6 7">
    <name type="scientific">Legionella erythra</name>
    <dbReference type="NCBI Taxonomy" id="448"/>
    <lineage>
        <taxon>Bacteria</taxon>
        <taxon>Pseudomonadati</taxon>
        <taxon>Pseudomonadota</taxon>
        <taxon>Gammaproteobacteria</taxon>
        <taxon>Legionellales</taxon>
        <taxon>Legionellaceae</taxon>
        <taxon>Legionella</taxon>
    </lineage>
</organism>
<protein>
    <submittedName>
        <fullName evidence="6">Ankyrin repeat-containing protein</fullName>
    </submittedName>
</protein>
<comment type="caution">
    <text evidence="6">The sequence shown here is derived from an EMBL/GenBank/DDBJ whole genome shotgun (WGS) entry which is preliminary data.</text>
</comment>
<evidence type="ECO:0000313" key="6">
    <source>
        <dbReference type="EMBL" id="KTD00024.1"/>
    </source>
</evidence>
<dbReference type="SUPFAM" id="SSF48403">
    <property type="entry name" value="Ankyrin repeat"/>
    <property type="match status" value="1"/>
</dbReference>
<proteinExistence type="predicted"/>
<name>A0A0W0TW79_LEGER</name>
<dbReference type="Pfam" id="PF03543">
    <property type="entry name" value="Peptidase_C58"/>
    <property type="match status" value="1"/>
</dbReference>
<dbReference type="Gene3D" id="1.25.40.20">
    <property type="entry name" value="Ankyrin repeat-containing domain"/>
    <property type="match status" value="1"/>
</dbReference>
<evidence type="ECO:0000259" key="5">
    <source>
        <dbReference type="Pfam" id="PF03543"/>
    </source>
</evidence>
<dbReference type="InterPro" id="IPR006473">
    <property type="entry name" value="Peptidase_C58_Yopt"/>
</dbReference>
<dbReference type="RefSeq" id="WP_058525317.1">
    <property type="nucleotide sequence ID" value="NZ_CAAAHY010000004.1"/>
</dbReference>
<dbReference type="InterPro" id="IPR036770">
    <property type="entry name" value="Ankyrin_rpt-contain_sf"/>
</dbReference>
<dbReference type="GO" id="GO:0006508">
    <property type="term" value="P:proteolysis"/>
    <property type="evidence" value="ECO:0007669"/>
    <property type="project" value="UniProtKB-KW"/>
</dbReference>
<dbReference type="Proteomes" id="UP000054773">
    <property type="component" value="Unassembled WGS sequence"/>
</dbReference>
<evidence type="ECO:0000256" key="2">
    <source>
        <dbReference type="ARBA" id="ARBA00022801"/>
    </source>
</evidence>
<dbReference type="OrthoDB" id="5654137at2"/>
<sequence>MNKSGVCNGLAAGYIKYALQGQIDQFQTILNTIANLPPNAEWNEDVYSFAKDVAKSFMPEEYDKTLNQLNNLATLDIAGKKLAPAFDLAMTTSDTNWTQILKEIALRDDEAMIVRSVNHAVAISKKAGNYIIYDPNYRGGFKAFRSEREVIHELHFNVFGYTGMLGFVTDSLDLSDALSPIAVPLELYGPLGLHVQVVRHPEQSNTPRSFPDIGGLFEKYLNTDQAALSSAGNYGITNMFWAILLDNKDAVNALYAKGFKNDRHLISACMVAAAVNATRVLPLFLSQIKKESDISHLPEVFMEALGEGRQEALAILLQDSNGRTCFEDIILMRGNAATYLHGAAAGGNRDVLQYMLDAYQQEGAPPLNEKAIAEKILAGNAIGAAIGSKSVACVNLLYQQLKKIPGEIDDLVLLTHLLQAIRANQLPMVEFFIAEIHRLPECQELLFEAVKLNPSLVAKTDISILRLLQANHVHFSPTAQAIIDKKESHPASSLSFLDSLIYEITDFIKEVLLKRDETEENIHRFKTMKSGLFKHKSPKADEAIEHSPLPPSPEIGQPC</sequence>
<dbReference type="GO" id="GO:0004197">
    <property type="term" value="F:cysteine-type endopeptidase activity"/>
    <property type="evidence" value="ECO:0007669"/>
    <property type="project" value="InterPro"/>
</dbReference>
<reference evidence="6 7" key="1">
    <citation type="submission" date="2015-11" db="EMBL/GenBank/DDBJ databases">
        <title>Genomic analysis of 38 Legionella species identifies large and diverse effector repertoires.</title>
        <authorList>
            <person name="Burstein D."/>
            <person name="Amaro F."/>
            <person name="Zusman T."/>
            <person name="Lifshitz Z."/>
            <person name="Cohen O."/>
            <person name="Gilbert J.A."/>
            <person name="Pupko T."/>
            <person name="Shuman H.A."/>
            <person name="Segal G."/>
        </authorList>
    </citation>
    <scope>NUCLEOTIDE SEQUENCE [LARGE SCALE GENOMIC DNA]</scope>
    <source>
        <strain evidence="6 7">SE-32A-C8</strain>
    </source>
</reference>
<feature type="region of interest" description="Disordered" evidence="4">
    <location>
        <begin position="536"/>
        <end position="559"/>
    </location>
</feature>
<keyword evidence="1" id="KW-0645">Protease</keyword>
<keyword evidence="3" id="KW-0788">Thiol protease</keyword>
<dbReference type="AlphaFoldDB" id="A0A0W0TW79"/>
<dbReference type="EMBL" id="LNYA01000001">
    <property type="protein sequence ID" value="KTD00024.1"/>
    <property type="molecule type" value="Genomic_DNA"/>
</dbReference>
<evidence type="ECO:0000256" key="3">
    <source>
        <dbReference type="ARBA" id="ARBA00022807"/>
    </source>
</evidence>
<dbReference type="STRING" id="448.Lery_0132"/>
<evidence type="ECO:0000256" key="4">
    <source>
        <dbReference type="SAM" id="MobiDB-lite"/>
    </source>
</evidence>
<evidence type="ECO:0000256" key="1">
    <source>
        <dbReference type="ARBA" id="ARBA00022670"/>
    </source>
</evidence>
<evidence type="ECO:0000313" key="7">
    <source>
        <dbReference type="Proteomes" id="UP000054773"/>
    </source>
</evidence>
<gene>
    <name evidence="6" type="ORF">Lery_0132</name>
</gene>
<accession>A0A0W0TW79</accession>
<dbReference type="PATRIC" id="fig|448.7.peg.137"/>